<keyword evidence="1 5" id="KW-0378">Hydrolase</keyword>
<dbReference type="Pfam" id="PF03403">
    <property type="entry name" value="PAF-AH_p_II"/>
    <property type="match status" value="1"/>
</dbReference>
<protein>
    <submittedName>
        <fullName evidence="5">Alpha/beta hydrolase family protein</fullName>
    </submittedName>
</protein>
<comment type="caution">
    <text evidence="5">The sequence shown here is derived from an EMBL/GenBank/DDBJ whole genome shotgun (WGS) entry which is preliminary data.</text>
</comment>
<evidence type="ECO:0000313" key="6">
    <source>
        <dbReference type="Proteomes" id="UP001205185"/>
    </source>
</evidence>
<feature type="signal peptide" evidence="4">
    <location>
        <begin position="1"/>
        <end position="34"/>
    </location>
</feature>
<accession>A0ABT1IHK9</accession>
<reference evidence="5 6" key="1">
    <citation type="submission" date="2022-06" db="EMBL/GenBank/DDBJ databases">
        <title>Genomic Encyclopedia of Archaeal and Bacterial Type Strains, Phase II (KMG-II): from individual species to whole genera.</title>
        <authorList>
            <person name="Goeker M."/>
        </authorList>
    </citation>
    <scope>NUCLEOTIDE SEQUENCE [LARGE SCALE GENOMIC DNA]</scope>
    <source>
        <strain evidence="5 6">DSM 44255</strain>
    </source>
</reference>
<evidence type="ECO:0000256" key="4">
    <source>
        <dbReference type="SAM" id="SignalP"/>
    </source>
</evidence>
<dbReference type="Gene3D" id="3.40.50.1820">
    <property type="entry name" value="alpha/beta hydrolase"/>
    <property type="match status" value="1"/>
</dbReference>
<name>A0ABT1IHK9_9PSEU</name>
<keyword evidence="6" id="KW-1185">Reference proteome</keyword>
<evidence type="ECO:0000256" key="3">
    <source>
        <dbReference type="ARBA" id="ARBA00023098"/>
    </source>
</evidence>
<evidence type="ECO:0000313" key="5">
    <source>
        <dbReference type="EMBL" id="MCP2271741.1"/>
    </source>
</evidence>
<feature type="chain" id="PRO_5047371593" evidence="4">
    <location>
        <begin position="35"/>
        <end position="372"/>
    </location>
</feature>
<gene>
    <name evidence="5" type="ORF">LV75_004255</name>
</gene>
<evidence type="ECO:0000256" key="1">
    <source>
        <dbReference type="ARBA" id="ARBA00022801"/>
    </source>
</evidence>
<dbReference type="EMBL" id="JAMTCO010000010">
    <property type="protein sequence ID" value="MCP2271741.1"/>
    <property type="molecule type" value="Genomic_DNA"/>
</dbReference>
<dbReference type="PANTHER" id="PTHR10272:SF0">
    <property type="entry name" value="PLATELET-ACTIVATING FACTOR ACETYLHYDROLASE"/>
    <property type="match status" value="1"/>
</dbReference>
<dbReference type="InterPro" id="IPR029058">
    <property type="entry name" value="AB_hydrolase_fold"/>
</dbReference>
<evidence type="ECO:0000256" key="2">
    <source>
        <dbReference type="ARBA" id="ARBA00022963"/>
    </source>
</evidence>
<keyword evidence="2" id="KW-0442">Lipid degradation</keyword>
<dbReference type="PANTHER" id="PTHR10272">
    <property type="entry name" value="PLATELET-ACTIVATING FACTOR ACETYLHYDROLASE"/>
    <property type="match status" value="1"/>
</dbReference>
<sequence length="372" mass="40582">MSFAATVRGMRSRLAGLFLAVVCAQALLAVPATAAPAVRLPRPTGVLPVATSALHVVDQSRVDSWAPTPRPRELMVQLWYPTWSTRGTRANYAPIEVTRSLEAALGAPEDSLRAITSNALKDAPALSNRLPLVLFSHGYAGSRATTTALAEDLASHGYLVAAVDHTYEAAAVRFPDGRVIYHSVPPEQSPEDVTAAIRVRAADLTSVLTELLRRRLADPHRIAAIGHSAGGATAFEAARTDPRIRAAANLDGGLPSPVTPVPVPSLLLTGEWQFDSWTEWASVQRTWSRHLATSTMGHYSFTDAPHYIAPANLRDLPAEIFTELFGTVSPTRATELQRVYVRAFLDRWLRGIPTGLLDRESHKYPEVKIRWR</sequence>
<proteinExistence type="predicted"/>
<keyword evidence="3" id="KW-0443">Lipid metabolism</keyword>
<dbReference type="GO" id="GO:0016787">
    <property type="term" value="F:hydrolase activity"/>
    <property type="evidence" value="ECO:0007669"/>
    <property type="project" value="UniProtKB-KW"/>
</dbReference>
<dbReference type="Proteomes" id="UP001205185">
    <property type="component" value="Unassembled WGS sequence"/>
</dbReference>
<keyword evidence="4" id="KW-0732">Signal</keyword>
<dbReference type="SUPFAM" id="SSF53474">
    <property type="entry name" value="alpha/beta-Hydrolases"/>
    <property type="match status" value="1"/>
</dbReference>
<organism evidence="5 6">
    <name type="scientific">Actinokineospora diospyrosa</name>
    <dbReference type="NCBI Taxonomy" id="103728"/>
    <lineage>
        <taxon>Bacteria</taxon>
        <taxon>Bacillati</taxon>
        <taxon>Actinomycetota</taxon>
        <taxon>Actinomycetes</taxon>
        <taxon>Pseudonocardiales</taxon>
        <taxon>Pseudonocardiaceae</taxon>
        <taxon>Actinokineospora</taxon>
    </lineage>
</organism>